<accession>A0A1Q9AGD3</accession>
<reference evidence="2 3" key="1">
    <citation type="submission" date="2016-09" db="EMBL/GenBank/DDBJ databases">
        <title>Rhizobium sp. nov., a novel species isolated from the rice rhizosphere.</title>
        <authorList>
            <person name="Zhao J."/>
            <person name="Zhang X."/>
        </authorList>
    </citation>
    <scope>NUCLEOTIDE SEQUENCE [LARGE SCALE GENOMIC DNA]</scope>
    <source>
        <strain evidence="2 3">MH17</strain>
    </source>
</reference>
<gene>
    <name evidence="2" type="ORF">BJF92_09845</name>
</gene>
<evidence type="ECO:0000259" key="1">
    <source>
        <dbReference type="Pfam" id="PF01863"/>
    </source>
</evidence>
<protein>
    <recommendedName>
        <fullName evidence="1">YgjP-like metallopeptidase domain-containing protein</fullName>
    </recommendedName>
</protein>
<dbReference type="AlphaFoldDB" id="A0A1Q9AGD3"/>
<sequence length="250" mass="28162">MLPAFLKPPVTRASALQREVEVDGRVLPLTINPSLRATRLTLRIEPGGRALKLTVPKGLPQREVDAFIERHRGWLASKLARFSGESELVEGGTIPLRGVVHRIERSGRLRGLPEVLVINEEPVLRLSGEPEHLRRRLVEFLKKEARLDLERLVAVHAGRMGGTVKSLTLKDTRSRWGSCTSEGALSFSWRIVMAPPHVIDYLAAHEVAHLREMNHGPQFWALCEMLCPRTAEARHWLKRNGSMLHAIDFS</sequence>
<name>A0A1Q9AGD3_9HYPH</name>
<comment type="caution">
    <text evidence="2">The sequence shown here is derived from an EMBL/GenBank/DDBJ whole genome shotgun (WGS) entry which is preliminary data.</text>
</comment>
<feature type="domain" description="YgjP-like metallopeptidase" evidence="1">
    <location>
        <begin position="39"/>
        <end position="240"/>
    </location>
</feature>
<dbReference type="CDD" id="cd07344">
    <property type="entry name" value="M48_yhfN_like"/>
    <property type="match status" value="1"/>
</dbReference>
<proteinExistence type="predicted"/>
<dbReference type="Gene3D" id="3.30.2010.10">
    <property type="entry name" value="Metalloproteases ('zincins'), catalytic domain"/>
    <property type="match status" value="1"/>
</dbReference>
<dbReference type="InterPro" id="IPR002725">
    <property type="entry name" value="YgjP-like_metallopeptidase"/>
</dbReference>
<dbReference type="Pfam" id="PF01863">
    <property type="entry name" value="YgjP-like"/>
    <property type="match status" value="1"/>
</dbReference>
<dbReference type="EMBL" id="MKIO01000037">
    <property type="protein sequence ID" value="OLP54030.1"/>
    <property type="molecule type" value="Genomic_DNA"/>
</dbReference>
<evidence type="ECO:0000313" key="2">
    <source>
        <dbReference type="EMBL" id="OLP54030.1"/>
    </source>
</evidence>
<evidence type="ECO:0000313" key="3">
    <source>
        <dbReference type="Proteomes" id="UP000186143"/>
    </source>
</evidence>
<dbReference type="RefSeq" id="WP_075635974.1">
    <property type="nucleotide sequence ID" value="NZ_MKIO01000037.1"/>
</dbReference>
<dbReference type="OrthoDB" id="9795402at2"/>
<dbReference type="PANTHER" id="PTHR30399">
    <property type="entry name" value="UNCHARACTERIZED PROTEIN YGJP"/>
    <property type="match status" value="1"/>
</dbReference>
<organism evidence="2 3">
    <name type="scientific">Xaviernesmea rhizosphaerae</name>
    <dbReference type="NCBI Taxonomy" id="1672749"/>
    <lineage>
        <taxon>Bacteria</taxon>
        <taxon>Pseudomonadati</taxon>
        <taxon>Pseudomonadota</taxon>
        <taxon>Alphaproteobacteria</taxon>
        <taxon>Hyphomicrobiales</taxon>
        <taxon>Rhizobiaceae</taxon>
        <taxon>Rhizobium/Agrobacterium group</taxon>
        <taxon>Xaviernesmea</taxon>
    </lineage>
</organism>
<dbReference type="InterPro" id="IPR053136">
    <property type="entry name" value="UTP_pyrophosphatase-like"/>
</dbReference>
<dbReference type="Proteomes" id="UP000186143">
    <property type="component" value="Unassembled WGS sequence"/>
</dbReference>
<dbReference type="STRING" id="1672749.BJF92_09845"/>
<dbReference type="PANTHER" id="PTHR30399:SF1">
    <property type="entry name" value="UTP PYROPHOSPHATASE"/>
    <property type="match status" value="1"/>
</dbReference>